<accession>A0A1Y4M341</accession>
<evidence type="ECO:0000256" key="3">
    <source>
        <dbReference type="ARBA" id="ARBA00022989"/>
    </source>
</evidence>
<sequence length="591" mass="68030">MESVVNFFNSIVSVVTSHLSTEMLIYISIAILLLILIWIITRTIRSRKANKRINDLELEVNEIRNNSLQYKFNKASAFARVNDDIMERVKNLTPKYKTCVDSVVDCETLFTEADDYLAGHRIKKAMRSMDELETVIDETKERIRIVTQSLDHILKKETEVREQANALKERYGNVKKVYNDNRSSYYSAAEYIDNALNMIEDEFSNFEEWMFASEFNKAKEEQEKISKMVDDISSKIAACPGYYEKAKVVLPRALEEVKATMKQMELEKIDLSYLEPKQKINAIENALEKTISLLDTGNFDQASDALDEIGDHILALQDDILNEKHAYDEIHGNLEETLSVVDQIEVELKEIVNLYTNIKDRFGLEDWTQRFMLANEQLTSLKKKRDSIVNLLKNDEQTSVELVHQYREYTQEVEEFHAQVKDMKQKLVGASSDESRAKKQLIKLQLILNEVRLSAMTRHLPSISSSFNEDIKEGERLISRVRVVLEHSPLDVQTLNADLQDAIDFVYRLYNNANNLIGVAIMVENAIVFGNRFRSSHPAIDSDLTRAELCFQNGEYTRALKIAIQSIENMHPGVYEKLVARKDPAVMNVAQ</sequence>
<dbReference type="RefSeq" id="WP_087158199.1">
    <property type="nucleotide sequence ID" value="NZ_NFKM01000002.1"/>
</dbReference>
<evidence type="ECO:0000256" key="1">
    <source>
        <dbReference type="ARBA" id="ARBA00004162"/>
    </source>
</evidence>
<feature type="coiled-coil region" evidence="6">
    <location>
        <begin position="341"/>
        <end position="426"/>
    </location>
</feature>
<keyword evidence="2 7" id="KW-0812">Transmembrane</keyword>
<keyword evidence="6" id="KW-0175">Coiled coil</keyword>
<dbReference type="GO" id="GO:0005940">
    <property type="term" value="C:septin ring"/>
    <property type="evidence" value="ECO:0007669"/>
    <property type="project" value="InterPro"/>
</dbReference>
<dbReference type="EMBL" id="NFKM01000002">
    <property type="protein sequence ID" value="OUP61761.1"/>
    <property type="molecule type" value="Genomic_DNA"/>
</dbReference>
<keyword evidence="5" id="KW-0132">Cell division</keyword>
<evidence type="ECO:0000313" key="8">
    <source>
        <dbReference type="EMBL" id="OUP61761.1"/>
    </source>
</evidence>
<dbReference type="Pfam" id="PF06160">
    <property type="entry name" value="EzrA"/>
    <property type="match status" value="1"/>
</dbReference>
<keyword evidence="5" id="KW-0717">Septation</keyword>
<evidence type="ECO:0000256" key="6">
    <source>
        <dbReference type="SAM" id="Coils"/>
    </source>
</evidence>
<comment type="subcellular location">
    <subcellularLocation>
        <location evidence="1">Cell membrane</location>
        <topology evidence="1">Single-pass membrane protein</topology>
    </subcellularLocation>
</comment>
<feature type="transmembrane region" description="Helical" evidence="7">
    <location>
        <begin position="23"/>
        <end position="41"/>
    </location>
</feature>
<dbReference type="GO" id="GO:0005886">
    <property type="term" value="C:plasma membrane"/>
    <property type="evidence" value="ECO:0007669"/>
    <property type="project" value="UniProtKB-SubCell"/>
</dbReference>
<evidence type="ECO:0000256" key="7">
    <source>
        <dbReference type="SAM" id="Phobius"/>
    </source>
</evidence>
<name>A0A1Y4M341_9FIRM</name>
<proteinExistence type="predicted"/>
<dbReference type="InterPro" id="IPR010379">
    <property type="entry name" value="EzrA"/>
</dbReference>
<evidence type="ECO:0000256" key="5">
    <source>
        <dbReference type="ARBA" id="ARBA00023210"/>
    </source>
</evidence>
<reference evidence="9" key="1">
    <citation type="submission" date="2017-04" db="EMBL/GenBank/DDBJ databases">
        <title>Function of individual gut microbiota members based on whole genome sequencing of pure cultures obtained from chicken caecum.</title>
        <authorList>
            <person name="Medvecky M."/>
            <person name="Cejkova D."/>
            <person name="Polansky O."/>
            <person name="Karasova D."/>
            <person name="Kubasova T."/>
            <person name="Cizek A."/>
            <person name="Rychlik I."/>
        </authorList>
    </citation>
    <scope>NUCLEOTIDE SEQUENCE [LARGE SCALE GENOMIC DNA]</scope>
    <source>
        <strain evidence="9">An178</strain>
    </source>
</reference>
<keyword evidence="9" id="KW-1185">Reference proteome</keyword>
<organism evidence="8 9">
    <name type="scientific">Faecalitalea cylindroides</name>
    <dbReference type="NCBI Taxonomy" id="39483"/>
    <lineage>
        <taxon>Bacteria</taxon>
        <taxon>Bacillati</taxon>
        <taxon>Bacillota</taxon>
        <taxon>Erysipelotrichia</taxon>
        <taxon>Erysipelotrichales</taxon>
        <taxon>Erysipelotrichaceae</taxon>
        <taxon>Faecalitalea</taxon>
    </lineage>
</organism>
<dbReference type="Proteomes" id="UP000195447">
    <property type="component" value="Unassembled WGS sequence"/>
</dbReference>
<evidence type="ECO:0000313" key="9">
    <source>
        <dbReference type="Proteomes" id="UP000195447"/>
    </source>
</evidence>
<evidence type="ECO:0000256" key="4">
    <source>
        <dbReference type="ARBA" id="ARBA00023136"/>
    </source>
</evidence>
<dbReference type="AlphaFoldDB" id="A0A1Y4M341"/>
<dbReference type="GO" id="GO:0000921">
    <property type="term" value="P:septin ring assembly"/>
    <property type="evidence" value="ECO:0007669"/>
    <property type="project" value="InterPro"/>
</dbReference>
<protein>
    <submittedName>
        <fullName evidence="8">Negative regulator of septation ring formation</fullName>
    </submittedName>
</protein>
<keyword evidence="5" id="KW-0131">Cell cycle</keyword>
<feature type="coiled-coil region" evidence="6">
    <location>
        <begin position="122"/>
        <end position="149"/>
    </location>
</feature>
<dbReference type="GO" id="GO:0000917">
    <property type="term" value="P:division septum assembly"/>
    <property type="evidence" value="ECO:0007669"/>
    <property type="project" value="UniProtKB-KW"/>
</dbReference>
<comment type="caution">
    <text evidence="8">The sequence shown here is derived from an EMBL/GenBank/DDBJ whole genome shotgun (WGS) entry which is preliminary data.</text>
</comment>
<keyword evidence="3 7" id="KW-1133">Transmembrane helix</keyword>
<gene>
    <name evidence="8" type="ORF">B5F14_02040</name>
</gene>
<evidence type="ECO:0000256" key="2">
    <source>
        <dbReference type="ARBA" id="ARBA00022692"/>
    </source>
</evidence>
<keyword evidence="4 7" id="KW-0472">Membrane</keyword>